<reference evidence="2 3" key="1">
    <citation type="journal article" date="2015" name="Genome Biol. Evol.">
        <title>Phylogenomic analyses indicate that early fungi evolved digesting cell walls of algal ancestors of land plants.</title>
        <authorList>
            <person name="Chang Y."/>
            <person name="Wang S."/>
            <person name="Sekimoto S."/>
            <person name="Aerts A.L."/>
            <person name="Choi C."/>
            <person name="Clum A."/>
            <person name="LaButti K.M."/>
            <person name="Lindquist E.A."/>
            <person name="Yee Ngan C."/>
            <person name="Ohm R.A."/>
            <person name="Salamov A.A."/>
            <person name="Grigoriev I.V."/>
            <person name="Spatafora J.W."/>
            <person name="Berbee M.L."/>
        </authorList>
    </citation>
    <scope>NUCLEOTIDE SEQUENCE [LARGE SCALE GENOMIC DNA]</scope>
    <source>
        <strain evidence="2 3">NRRL 28638</strain>
    </source>
</reference>
<evidence type="ECO:0000256" key="1">
    <source>
        <dbReference type="SAM" id="MobiDB-lite"/>
    </source>
</evidence>
<organism evidence="2 3">
    <name type="scientific">Conidiobolus coronatus (strain ATCC 28846 / CBS 209.66 / NRRL 28638)</name>
    <name type="common">Delacroixia coronata</name>
    <dbReference type="NCBI Taxonomy" id="796925"/>
    <lineage>
        <taxon>Eukaryota</taxon>
        <taxon>Fungi</taxon>
        <taxon>Fungi incertae sedis</taxon>
        <taxon>Zoopagomycota</taxon>
        <taxon>Entomophthoromycotina</taxon>
        <taxon>Entomophthoromycetes</taxon>
        <taxon>Entomophthorales</taxon>
        <taxon>Ancylistaceae</taxon>
        <taxon>Conidiobolus</taxon>
    </lineage>
</organism>
<dbReference type="EMBL" id="KQ964565">
    <property type="protein sequence ID" value="KXN68670.1"/>
    <property type="molecule type" value="Genomic_DNA"/>
</dbReference>
<gene>
    <name evidence="2" type="ORF">CONCODRAFT_8994</name>
</gene>
<dbReference type="Proteomes" id="UP000070444">
    <property type="component" value="Unassembled WGS sequence"/>
</dbReference>
<keyword evidence="3" id="KW-1185">Reference proteome</keyword>
<proteinExistence type="predicted"/>
<accession>A0A137P0R3</accession>
<evidence type="ECO:0000313" key="3">
    <source>
        <dbReference type="Proteomes" id="UP000070444"/>
    </source>
</evidence>
<name>A0A137P0R3_CONC2</name>
<protein>
    <submittedName>
        <fullName evidence="2">Uncharacterized protein</fullName>
    </submittedName>
</protein>
<sequence>MKAALVSTKTDEMYEIKTNDTIISECYDSLVNNVEPNTTLKVKPSIRVLSPFNSTRCFHKNMFKIDMLEISIEARLLLKENNRGVKKLRSYKEDKKASAPLHLSNHVDSSLTYRIFWTTCSSSAKRGKGQVLYTQEEFDEFILDKNIIGHSTDILYHSNPKSSKTSNSRKKVQKTQGQPKARVKIEVEEIDEKKILRNLKLIVIGV</sequence>
<feature type="region of interest" description="Disordered" evidence="1">
    <location>
        <begin position="158"/>
        <end position="180"/>
    </location>
</feature>
<evidence type="ECO:0000313" key="2">
    <source>
        <dbReference type="EMBL" id="KXN68670.1"/>
    </source>
</evidence>
<dbReference type="AlphaFoldDB" id="A0A137P0R3"/>